<protein>
    <submittedName>
        <fullName evidence="1">Uncharacterized protein</fullName>
    </submittedName>
</protein>
<dbReference type="AlphaFoldDB" id="A0A9P0DWF1"/>
<accession>A0A9P0DWF1</accession>
<dbReference type="EMBL" id="OV725077">
    <property type="protein sequence ID" value="CAH1389229.1"/>
    <property type="molecule type" value="Genomic_DNA"/>
</dbReference>
<dbReference type="Proteomes" id="UP001152798">
    <property type="component" value="Chromosome 1"/>
</dbReference>
<reference evidence="1" key="1">
    <citation type="submission" date="2022-01" db="EMBL/GenBank/DDBJ databases">
        <authorList>
            <person name="King R."/>
        </authorList>
    </citation>
    <scope>NUCLEOTIDE SEQUENCE</scope>
</reference>
<organism evidence="1 2">
    <name type="scientific">Nezara viridula</name>
    <name type="common">Southern green stink bug</name>
    <name type="synonym">Cimex viridulus</name>
    <dbReference type="NCBI Taxonomy" id="85310"/>
    <lineage>
        <taxon>Eukaryota</taxon>
        <taxon>Metazoa</taxon>
        <taxon>Ecdysozoa</taxon>
        <taxon>Arthropoda</taxon>
        <taxon>Hexapoda</taxon>
        <taxon>Insecta</taxon>
        <taxon>Pterygota</taxon>
        <taxon>Neoptera</taxon>
        <taxon>Paraneoptera</taxon>
        <taxon>Hemiptera</taxon>
        <taxon>Heteroptera</taxon>
        <taxon>Panheteroptera</taxon>
        <taxon>Pentatomomorpha</taxon>
        <taxon>Pentatomoidea</taxon>
        <taxon>Pentatomidae</taxon>
        <taxon>Pentatominae</taxon>
        <taxon>Nezara</taxon>
    </lineage>
</organism>
<sequence length="165" mass="18227">MIGGVDPKEVIQALLLHEVEQVLPQQLEEALSLSVLTSVLKSSPPEPVTVHFVKWTVEDGNSTVLVALETFSDLFHRVPPPVPLRSSFLKNGSIIVVIYCRFVGSVSVRVISSKHRIWQMMTYCDDTALLCVFDRLHVHALNDIGFLVFCRGAPARSTVDSIDSG</sequence>
<gene>
    <name evidence="1" type="ORF">NEZAVI_LOCUS673</name>
</gene>
<keyword evidence="2" id="KW-1185">Reference proteome</keyword>
<evidence type="ECO:0000313" key="2">
    <source>
        <dbReference type="Proteomes" id="UP001152798"/>
    </source>
</evidence>
<proteinExistence type="predicted"/>
<evidence type="ECO:0000313" key="1">
    <source>
        <dbReference type="EMBL" id="CAH1389229.1"/>
    </source>
</evidence>
<dbReference type="EMBL" id="OV725077">
    <property type="protein sequence ID" value="CAH1389231.1"/>
    <property type="molecule type" value="Genomic_DNA"/>
</dbReference>
<dbReference type="OrthoDB" id="10410198at2759"/>
<name>A0A9P0DWF1_NEZVI</name>